<gene>
    <name evidence="2" type="ORF">GCM10011585_32950</name>
</gene>
<protein>
    <submittedName>
        <fullName evidence="2">Uncharacterized protein</fullName>
    </submittedName>
</protein>
<name>A0A917M9J7_9BACT</name>
<accession>A0A917M9J7</accession>
<feature type="region of interest" description="Disordered" evidence="1">
    <location>
        <begin position="20"/>
        <end position="42"/>
    </location>
</feature>
<comment type="caution">
    <text evidence="2">The sequence shown here is derived from an EMBL/GenBank/DDBJ whole genome shotgun (WGS) entry which is preliminary data.</text>
</comment>
<organism evidence="2 3">
    <name type="scientific">Edaphobacter dinghuensis</name>
    <dbReference type="NCBI Taxonomy" id="1560005"/>
    <lineage>
        <taxon>Bacteria</taxon>
        <taxon>Pseudomonadati</taxon>
        <taxon>Acidobacteriota</taxon>
        <taxon>Terriglobia</taxon>
        <taxon>Terriglobales</taxon>
        <taxon>Acidobacteriaceae</taxon>
        <taxon>Edaphobacter</taxon>
    </lineage>
</organism>
<dbReference type="RefSeq" id="WP_263369202.1">
    <property type="nucleotide sequence ID" value="NZ_BMGT01000004.1"/>
</dbReference>
<dbReference type="AlphaFoldDB" id="A0A917M9J7"/>
<evidence type="ECO:0000256" key="1">
    <source>
        <dbReference type="SAM" id="MobiDB-lite"/>
    </source>
</evidence>
<reference evidence="2" key="1">
    <citation type="journal article" date="2014" name="Int. J. Syst. Evol. Microbiol.">
        <title>Complete genome sequence of Corynebacterium casei LMG S-19264T (=DSM 44701T), isolated from a smear-ripened cheese.</title>
        <authorList>
            <consortium name="US DOE Joint Genome Institute (JGI-PGF)"/>
            <person name="Walter F."/>
            <person name="Albersmeier A."/>
            <person name="Kalinowski J."/>
            <person name="Ruckert C."/>
        </authorList>
    </citation>
    <scope>NUCLEOTIDE SEQUENCE</scope>
    <source>
        <strain evidence="2">CGMCC 1.12997</strain>
    </source>
</reference>
<dbReference type="Proteomes" id="UP000647241">
    <property type="component" value="Unassembled WGS sequence"/>
</dbReference>
<sequence length="42" mass="4655">MRYNKPQILNVTRATAAIKGSKAGVSTDNEQRITSPSYEDNE</sequence>
<keyword evidence="3" id="KW-1185">Reference proteome</keyword>
<evidence type="ECO:0000313" key="2">
    <source>
        <dbReference type="EMBL" id="GGG86428.1"/>
    </source>
</evidence>
<reference evidence="2" key="2">
    <citation type="submission" date="2020-09" db="EMBL/GenBank/DDBJ databases">
        <authorList>
            <person name="Sun Q."/>
            <person name="Zhou Y."/>
        </authorList>
    </citation>
    <scope>NUCLEOTIDE SEQUENCE</scope>
    <source>
        <strain evidence="2">CGMCC 1.12997</strain>
    </source>
</reference>
<feature type="compositionally biased region" description="Polar residues" evidence="1">
    <location>
        <begin position="24"/>
        <end position="42"/>
    </location>
</feature>
<proteinExistence type="predicted"/>
<evidence type="ECO:0000313" key="3">
    <source>
        <dbReference type="Proteomes" id="UP000647241"/>
    </source>
</evidence>
<dbReference type="EMBL" id="BMGT01000004">
    <property type="protein sequence ID" value="GGG86428.1"/>
    <property type="molecule type" value="Genomic_DNA"/>
</dbReference>